<dbReference type="Proteomes" id="UP001156140">
    <property type="component" value="Unassembled WGS sequence"/>
</dbReference>
<dbReference type="AlphaFoldDB" id="A0AA41QLZ6"/>
<dbReference type="EMBL" id="JALAZD010000001">
    <property type="protein sequence ID" value="MCI0126632.1"/>
    <property type="molecule type" value="Genomic_DNA"/>
</dbReference>
<comment type="similarity">
    <text evidence="1">Belongs to the prokaryotic molybdopterin-containing oxidoreductase family.</text>
</comment>
<dbReference type="GO" id="GO:0043546">
    <property type="term" value="F:molybdopterin cofactor binding"/>
    <property type="evidence" value="ECO:0007669"/>
    <property type="project" value="InterPro"/>
</dbReference>
<dbReference type="SUPFAM" id="SSF53706">
    <property type="entry name" value="Formate dehydrogenase/DMSO reductase, domains 1-3"/>
    <property type="match status" value="1"/>
</dbReference>
<dbReference type="InterPro" id="IPR037920">
    <property type="entry name" value="YoaE_C"/>
</dbReference>
<dbReference type="PROSITE" id="PS51669">
    <property type="entry name" value="4FE4S_MOW_BIS_MGD"/>
    <property type="match status" value="1"/>
</dbReference>
<keyword evidence="7" id="KW-1185">Reference proteome</keyword>
<name>A0AA41QLZ6_9HYPH</name>
<protein>
    <submittedName>
        <fullName evidence="6">Molybdopterin oxidoreductase family protein</fullName>
    </submittedName>
</protein>
<dbReference type="CDD" id="cd02766">
    <property type="entry name" value="MopB_3"/>
    <property type="match status" value="1"/>
</dbReference>
<dbReference type="InterPro" id="IPR050612">
    <property type="entry name" value="Prok_Mopterin_Oxidored"/>
</dbReference>
<evidence type="ECO:0000259" key="5">
    <source>
        <dbReference type="PROSITE" id="PS51669"/>
    </source>
</evidence>
<dbReference type="Gene3D" id="2.20.25.90">
    <property type="entry name" value="ADC-like domains"/>
    <property type="match status" value="1"/>
</dbReference>
<organism evidence="6 7">
    <name type="scientific">Paradevosia shaoguanensis</name>
    <dbReference type="NCBI Taxonomy" id="1335043"/>
    <lineage>
        <taxon>Bacteria</taxon>
        <taxon>Pseudomonadati</taxon>
        <taxon>Pseudomonadota</taxon>
        <taxon>Alphaproteobacteria</taxon>
        <taxon>Hyphomicrobiales</taxon>
        <taxon>Devosiaceae</taxon>
        <taxon>Paradevosia</taxon>
    </lineage>
</organism>
<evidence type="ECO:0000256" key="3">
    <source>
        <dbReference type="ARBA" id="ARBA00023004"/>
    </source>
</evidence>
<gene>
    <name evidence="6" type="ORF">ML536_07305</name>
</gene>
<dbReference type="GO" id="GO:0046872">
    <property type="term" value="F:metal ion binding"/>
    <property type="evidence" value="ECO:0007669"/>
    <property type="project" value="UniProtKB-KW"/>
</dbReference>
<reference evidence="6" key="1">
    <citation type="submission" date="2022-03" db="EMBL/GenBank/DDBJ databases">
        <title>The complete genome sequence of a Methyloterrigena soli.</title>
        <authorList>
            <person name="Zi Z."/>
        </authorList>
    </citation>
    <scope>NUCLEOTIDE SEQUENCE</scope>
    <source>
        <strain evidence="6">M48</strain>
    </source>
</reference>
<dbReference type="SUPFAM" id="SSF50692">
    <property type="entry name" value="ADC-like"/>
    <property type="match status" value="1"/>
</dbReference>
<evidence type="ECO:0000256" key="1">
    <source>
        <dbReference type="ARBA" id="ARBA00010312"/>
    </source>
</evidence>
<evidence type="ECO:0000256" key="4">
    <source>
        <dbReference type="ARBA" id="ARBA00023014"/>
    </source>
</evidence>
<keyword evidence="3" id="KW-0408">Iron</keyword>
<dbReference type="RefSeq" id="WP_281735439.1">
    <property type="nucleotide sequence ID" value="NZ_JAKETQ010000001.1"/>
</dbReference>
<dbReference type="Pfam" id="PF01568">
    <property type="entry name" value="Molydop_binding"/>
    <property type="match status" value="1"/>
</dbReference>
<keyword evidence="2" id="KW-0479">Metal-binding</keyword>
<sequence length="700" mass="77511">MNEIASPRIARSVCPHDCPSTCALDVEVIDAHTIGRVRGAKDDPYTAGVICEKVARYAERIHHPNRLLHPMRRAGAKGEGKWQPITWDEAFEEIVARFRTIEDEFGPEAIWPYFYAGTMGHVHRDGIHRLRHARGYSRQYETICTGTAWPGYLAGTGWLTGTHTEQILESDCLVIWGTNPVHTQVNLMTHAMRARKERGTRIVVVDIYRTATMEQADMGLMIRPGSDGALAVAVMHVLLRENLADRDYMARFTDFGPDFEAHLATRTPEWASAITGLSVADIEDFARLVGTTPRTFFRLGYGFTRQRNGSTNMHAALSIPAMTGAWQHRGGGAFHTHGGAWALDKSLITAAELSDPNVRWLDMSEIGPVLTGDARALKNGGAVKALFIQNTNPMNVAPNQELVRAGFAREDLFTVVHEQFMTETADMADIVLPATMFLEHNDYYTRSGHSRVLFGPKVIEAPGEARSNFAVVGELSRRLGVEHPSLEISDREMVAETLRRSGYGELAEIEVTGFVDRALPDEKARFADGFAWPDGKYRFAPNWQGAADKKGYQWSCDPAILPRFADYWDVNEPTDEDHPFRLATSPARAFLNSTFTETPGSRKRHPEPVVFLRAEDAAELGIADGDAVTLGNQRGEVELTARFFEGIQRGVLIAEGIHANRSHRGGKGINTLIGSDPALPFGGAAFHDCSVWIRPSSQPK</sequence>
<evidence type="ECO:0000313" key="6">
    <source>
        <dbReference type="EMBL" id="MCI0126632.1"/>
    </source>
</evidence>
<accession>A0AA41QLZ6</accession>
<dbReference type="InterPro" id="IPR009010">
    <property type="entry name" value="Asp_de-COase-like_dom_sf"/>
</dbReference>
<keyword evidence="4" id="KW-0411">Iron-sulfur</keyword>
<dbReference type="Gene3D" id="3.40.50.740">
    <property type="match status" value="1"/>
</dbReference>
<dbReference type="Gene3D" id="3.30.2070.10">
    <property type="entry name" value="Formate dehydrogenase/DMSO reductase"/>
    <property type="match status" value="1"/>
</dbReference>
<evidence type="ECO:0000256" key="2">
    <source>
        <dbReference type="ARBA" id="ARBA00022723"/>
    </source>
</evidence>
<dbReference type="InterPro" id="IPR006963">
    <property type="entry name" value="Mopterin_OxRdtase_4Fe-4S_dom"/>
</dbReference>
<dbReference type="GO" id="GO:0016491">
    <property type="term" value="F:oxidoreductase activity"/>
    <property type="evidence" value="ECO:0007669"/>
    <property type="project" value="InterPro"/>
</dbReference>
<dbReference type="GO" id="GO:0051536">
    <property type="term" value="F:iron-sulfur cluster binding"/>
    <property type="evidence" value="ECO:0007669"/>
    <property type="project" value="UniProtKB-KW"/>
</dbReference>
<dbReference type="InterPro" id="IPR006656">
    <property type="entry name" value="Mopterin_OxRdtase"/>
</dbReference>
<dbReference type="PANTHER" id="PTHR43742">
    <property type="entry name" value="TRIMETHYLAMINE-N-OXIDE REDUCTASE"/>
    <property type="match status" value="1"/>
</dbReference>
<proteinExistence type="inferred from homology"/>
<dbReference type="Pfam" id="PF04879">
    <property type="entry name" value="Molybdop_Fe4S4"/>
    <property type="match status" value="1"/>
</dbReference>
<dbReference type="CDD" id="cd02786">
    <property type="entry name" value="MopB_CT_3"/>
    <property type="match status" value="1"/>
</dbReference>
<dbReference type="InterPro" id="IPR006657">
    <property type="entry name" value="MoPterin_dinucl-bd_dom"/>
</dbReference>
<feature type="domain" description="4Fe-4S Mo/W bis-MGD-type" evidence="5">
    <location>
        <begin position="7"/>
        <end position="65"/>
    </location>
</feature>
<comment type="caution">
    <text evidence="6">The sequence shown here is derived from an EMBL/GenBank/DDBJ whole genome shotgun (WGS) entry which is preliminary data.</text>
</comment>
<dbReference type="PANTHER" id="PTHR43742:SF6">
    <property type="entry name" value="OXIDOREDUCTASE YYAE-RELATED"/>
    <property type="match status" value="1"/>
</dbReference>
<dbReference type="Gene3D" id="2.40.40.20">
    <property type="match status" value="1"/>
</dbReference>
<dbReference type="Gene3D" id="3.40.228.10">
    <property type="entry name" value="Dimethylsulfoxide Reductase, domain 2"/>
    <property type="match status" value="1"/>
</dbReference>
<dbReference type="SMART" id="SM00926">
    <property type="entry name" value="Molybdop_Fe4S4"/>
    <property type="match status" value="1"/>
</dbReference>
<evidence type="ECO:0000313" key="7">
    <source>
        <dbReference type="Proteomes" id="UP001156140"/>
    </source>
</evidence>
<dbReference type="Pfam" id="PF00384">
    <property type="entry name" value="Molybdopterin"/>
    <property type="match status" value="1"/>
</dbReference>